<dbReference type="Gene3D" id="1.20.1250.20">
    <property type="entry name" value="MFS general substrate transporter like domains"/>
    <property type="match status" value="1"/>
</dbReference>
<evidence type="ECO:0000313" key="11">
    <source>
        <dbReference type="Proteomes" id="UP000193411"/>
    </source>
</evidence>
<accession>A0A1Y2HJF2</accession>
<feature type="compositionally biased region" description="Basic and acidic residues" evidence="8">
    <location>
        <begin position="1"/>
        <end position="16"/>
    </location>
</feature>
<feature type="transmembrane region" description="Helical" evidence="9">
    <location>
        <begin position="378"/>
        <end position="397"/>
    </location>
</feature>
<organism evidence="10 11">
    <name type="scientific">Catenaria anguillulae PL171</name>
    <dbReference type="NCBI Taxonomy" id="765915"/>
    <lineage>
        <taxon>Eukaryota</taxon>
        <taxon>Fungi</taxon>
        <taxon>Fungi incertae sedis</taxon>
        <taxon>Blastocladiomycota</taxon>
        <taxon>Blastocladiomycetes</taxon>
        <taxon>Blastocladiales</taxon>
        <taxon>Catenariaceae</taxon>
        <taxon>Catenaria</taxon>
    </lineage>
</organism>
<feature type="region of interest" description="Disordered" evidence="8">
    <location>
        <begin position="1"/>
        <end position="37"/>
    </location>
</feature>
<gene>
    <name evidence="10" type="ORF">BCR44DRAFT_69275</name>
</gene>
<dbReference type="InterPro" id="IPR010291">
    <property type="entry name" value="Ion_channel_UNC-93"/>
</dbReference>
<dbReference type="SUPFAM" id="SSF103473">
    <property type="entry name" value="MFS general substrate transporter"/>
    <property type="match status" value="1"/>
</dbReference>
<reference evidence="10 11" key="1">
    <citation type="submission" date="2016-07" db="EMBL/GenBank/DDBJ databases">
        <title>Pervasive Adenine N6-methylation of Active Genes in Fungi.</title>
        <authorList>
            <consortium name="DOE Joint Genome Institute"/>
            <person name="Mondo S.J."/>
            <person name="Dannebaum R.O."/>
            <person name="Kuo R.C."/>
            <person name="Labutti K."/>
            <person name="Haridas S."/>
            <person name="Kuo A."/>
            <person name="Salamov A."/>
            <person name="Ahrendt S.R."/>
            <person name="Lipzen A."/>
            <person name="Sullivan W."/>
            <person name="Andreopoulos W.B."/>
            <person name="Clum A."/>
            <person name="Lindquist E."/>
            <person name="Daum C."/>
            <person name="Ramamoorthy G.K."/>
            <person name="Gryganskyi A."/>
            <person name="Culley D."/>
            <person name="Magnuson J.K."/>
            <person name="James T.Y."/>
            <person name="O'Malley M.A."/>
            <person name="Stajich J.E."/>
            <person name="Spatafora J.W."/>
            <person name="Visel A."/>
            <person name="Grigoriev I.V."/>
        </authorList>
    </citation>
    <scope>NUCLEOTIDE SEQUENCE [LARGE SCALE GENOMIC DNA]</scope>
    <source>
        <strain evidence="10 11">PL171</strain>
    </source>
</reference>
<dbReference type="OrthoDB" id="196103at2759"/>
<feature type="transmembrane region" description="Helical" evidence="9">
    <location>
        <begin position="403"/>
        <end position="423"/>
    </location>
</feature>
<keyword evidence="5" id="KW-0325">Glycoprotein</keyword>
<feature type="transmembrane region" description="Helical" evidence="9">
    <location>
        <begin position="164"/>
        <end position="187"/>
    </location>
</feature>
<feature type="transmembrane region" description="Helical" evidence="9">
    <location>
        <begin position="99"/>
        <end position="118"/>
    </location>
</feature>
<protein>
    <recommendedName>
        <fullName evidence="6">UNC93-like protein MFSD11</fullName>
    </recommendedName>
    <alternativeName>
        <fullName evidence="7">Major facilitator superfamily domain-containing protein 11</fullName>
    </alternativeName>
</protein>
<feature type="transmembrane region" description="Helical" evidence="9">
    <location>
        <begin position="283"/>
        <end position="302"/>
    </location>
</feature>
<feature type="transmembrane region" description="Helical" evidence="9">
    <location>
        <begin position="343"/>
        <end position="366"/>
    </location>
</feature>
<evidence type="ECO:0000256" key="6">
    <source>
        <dbReference type="ARBA" id="ARBA00040302"/>
    </source>
</evidence>
<keyword evidence="3 9" id="KW-1133">Transmembrane helix</keyword>
<dbReference type="Proteomes" id="UP000193411">
    <property type="component" value="Unassembled WGS sequence"/>
</dbReference>
<evidence type="ECO:0000256" key="1">
    <source>
        <dbReference type="ARBA" id="ARBA00004141"/>
    </source>
</evidence>
<comment type="subcellular location">
    <subcellularLocation>
        <location evidence="1">Membrane</location>
        <topology evidence="1">Multi-pass membrane protein</topology>
    </subcellularLocation>
</comment>
<feature type="region of interest" description="Disordered" evidence="8">
    <location>
        <begin position="429"/>
        <end position="468"/>
    </location>
</feature>
<feature type="transmembrane region" description="Helical" evidence="9">
    <location>
        <begin position="41"/>
        <end position="62"/>
    </location>
</feature>
<feature type="compositionally biased region" description="Low complexity" evidence="8">
    <location>
        <begin position="18"/>
        <end position="27"/>
    </location>
</feature>
<feature type="transmembrane region" description="Helical" evidence="9">
    <location>
        <begin position="68"/>
        <end position="87"/>
    </location>
</feature>
<feature type="transmembrane region" description="Helical" evidence="9">
    <location>
        <begin position="253"/>
        <end position="271"/>
    </location>
</feature>
<proteinExistence type="predicted"/>
<evidence type="ECO:0000256" key="9">
    <source>
        <dbReference type="SAM" id="Phobius"/>
    </source>
</evidence>
<comment type="caution">
    <text evidence="10">The sequence shown here is derived from an EMBL/GenBank/DDBJ whole genome shotgun (WGS) entry which is preliminary data.</text>
</comment>
<dbReference type="AlphaFoldDB" id="A0A1Y2HJF2"/>
<evidence type="ECO:0000256" key="3">
    <source>
        <dbReference type="ARBA" id="ARBA00022989"/>
    </source>
</evidence>
<evidence type="ECO:0000313" key="10">
    <source>
        <dbReference type="EMBL" id="ORZ34710.1"/>
    </source>
</evidence>
<evidence type="ECO:0000256" key="4">
    <source>
        <dbReference type="ARBA" id="ARBA00023136"/>
    </source>
</evidence>
<feature type="transmembrane region" description="Helical" evidence="9">
    <location>
        <begin position="314"/>
        <end position="337"/>
    </location>
</feature>
<dbReference type="EMBL" id="MCFL01000026">
    <property type="protein sequence ID" value="ORZ34710.1"/>
    <property type="molecule type" value="Genomic_DNA"/>
</dbReference>
<dbReference type="InterPro" id="IPR036259">
    <property type="entry name" value="MFS_trans_sf"/>
</dbReference>
<sequence>MPQSEKHQHSPSHLDDQSASSSSSGSGTPAEPTRKKEDRAAVLRAAWLGVGILLVITAFNTAQGYATTLYPGQGFNALAVTYTAYIFSSIGTPFLTSKFSAGSILFVGGLLHAVFILGLLWGSVSMFVCAFMGGLGIGFLWITQGFYVTNTASSFDVPIGRVTSVFVTIATANLLAGNGVTIVMLQLGASMNTVLLVMASIAAAGALMLFFIPRPYPTNSPIAAAAATDPPLQLGTQLRAMAAMAVRRPMLDAVPLILFHGALGTFAFGNFPQFLPKNSPSSLLPSMFIAFGLIGTLMTPLWGKLYDRKGLGPLVAAFLGVALTTWALTYWCILGGAKTPKPIWVAAMGMVGALDNITNCTINFSLSKWFPSGQDSSTAFGVYRLIFCLGFVSLSLISNSGVWQIILALNHILVVAAVISFTLRIRSGREQQQNKQAAEDAPDASRAEPPIPPPKPAGHGSYKESSAV</sequence>
<evidence type="ECO:0000256" key="7">
    <source>
        <dbReference type="ARBA" id="ARBA00041910"/>
    </source>
</evidence>
<evidence type="ECO:0000256" key="5">
    <source>
        <dbReference type="ARBA" id="ARBA00023180"/>
    </source>
</evidence>
<dbReference type="InterPro" id="IPR051617">
    <property type="entry name" value="UNC-93-like_regulator"/>
</dbReference>
<keyword evidence="11" id="KW-1185">Reference proteome</keyword>
<feature type="transmembrane region" description="Helical" evidence="9">
    <location>
        <begin position="193"/>
        <end position="212"/>
    </location>
</feature>
<feature type="transmembrane region" description="Helical" evidence="9">
    <location>
        <begin position="124"/>
        <end position="143"/>
    </location>
</feature>
<dbReference type="Pfam" id="PF05978">
    <property type="entry name" value="UNC-93"/>
    <property type="match status" value="1"/>
</dbReference>
<keyword evidence="2 9" id="KW-0812">Transmembrane</keyword>
<keyword evidence="4 9" id="KW-0472">Membrane</keyword>
<evidence type="ECO:0000256" key="2">
    <source>
        <dbReference type="ARBA" id="ARBA00022692"/>
    </source>
</evidence>
<dbReference type="GO" id="GO:0016020">
    <property type="term" value="C:membrane"/>
    <property type="evidence" value="ECO:0007669"/>
    <property type="project" value="UniProtKB-SubCell"/>
</dbReference>
<name>A0A1Y2HJF2_9FUNG</name>
<evidence type="ECO:0000256" key="8">
    <source>
        <dbReference type="SAM" id="MobiDB-lite"/>
    </source>
</evidence>
<dbReference type="PANTHER" id="PTHR23294">
    <property type="entry name" value="ET TRANSLATION PRODUCT-RELATED"/>
    <property type="match status" value="1"/>
</dbReference>
<dbReference type="PANTHER" id="PTHR23294:SF0">
    <property type="entry name" value="UNC93-LIKE PROTEIN MFSD11"/>
    <property type="match status" value="1"/>
</dbReference>
<dbReference type="STRING" id="765915.A0A1Y2HJF2"/>